<dbReference type="EMBL" id="JBHSAT010000004">
    <property type="protein sequence ID" value="MFC3876138.1"/>
    <property type="molecule type" value="Genomic_DNA"/>
</dbReference>
<dbReference type="InterPro" id="IPR013105">
    <property type="entry name" value="TPR_2"/>
</dbReference>
<dbReference type="Gene3D" id="1.25.40.10">
    <property type="entry name" value="Tetratricopeptide repeat domain"/>
    <property type="match status" value="3"/>
</dbReference>
<dbReference type="SUPFAM" id="SSF48452">
    <property type="entry name" value="TPR-like"/>
    <property type="match status" value="3"/>
</dbReference>
<evidence type="ECO:0000313" key="5">
    <source>
        <dbReference type="EMBL" id="MFC3876138.1"/>
    </source>
</evidence>
<evidence type="ECO:0000256" key="4">
    <source>
        <dbReference type="SAM" id="SignalP"/>
    </source>
</evidence>
<dbReference type="PROSITE" id="PS50005">
    <property type="entry name" value="TPR"/>
    <property type="match status" value="2"/>
</dbReference>
<reference evidence="6" key="1">
    <citation type="journal article" date="2019" name="Int. J. Syst. Evol. Microbiol.">
        <title>The Global Catalogue of Microorganisms (GCM) 10K type strain sequencing project: providing services to taxonomists for standard genome sequencing and annotation.</title>
        <authorList>
            <consortium name="The Broad Institute Genomics Platform"/>
            <consortium name="The Broad Institute Genome Sequencing Center for Infectious Disease"/>
            <person name="Wu L."/>
            <person name="Ma J."/>
        </authorList>
    </citation>
    <scope>NUCLEOTIDE SEQUENCE [LARGE SCALE GENOMIC DNA]</scope>
    <source>
        <strain evidence="6">CECT 8979</strain>
    </source>
</reference>
<feature type="repeat" description="TPR" evidence="3">
    <location>
        <begin position="314"/>
        <end position="347"/>
    </location>
</feature>
<accession>A0ABV8AE41</accession>
<dbReference type="RefSeq" id="WP_386096772.1">
    <property type="nucleotide sequence ID" value="NZ_JBHSAT010000004.1"/>
</dbReference>
<proteinExistence type="predicted"/>
<dbReference type="PANTHER" id="PTHR44227">
    <property type="match status" value="1"/>
</dbReference>
<keyword evidence="1" id="KW-0677">Repeat</keyword>
<dbReference type="SMART" id="SM00028">
    <property type="entry name" value="TPR"/>
    <property type="match status" value="5"/>
</dbReference>
<organism evidence="5 6">
    <name type="scientific">Winogradskyella maritima</name>
    <dbReference type="NCBI Taxonomy" id="1517766"/>
    <lineage>
        <taxon>Bacteria</taxon>
        <taxon>Pseudomonadati</taxon>
        <taxon>Bacteroidota</taxon>
        <taxon>Flavobacteriia</taxon>
        <taxon>Flavobacteriales</taxon>
        <taxon>Flavobacteriaceae</taxon>
        <taxon>Winogradskyella</taxon>
    </lineage>
</organism>
<comment type="caution">
    <text evidence="5">The sequence shown here is derived from an EMBL/GenBank/DDBJ whole genome shotgun (WGS) entry which is preliminary data.</text>
</comment>
<dbReference type="InterPro" id="IPR019734">
    <property type="entry name" value="TPR_rpt"/>
</dbReference>
<name>A0ABV8AE41_9FLAO</name>
<gene>
    <name evidence="5" type="ORF">ACFOSX_02745</name>
</gene>
<evidence type="ECO:0000256" key="3">
    <source>
        <dbReference type="PROSITE-ProRule" id="PRU00339"/>
    </source>
</evidence>
<keyword evidence="6" id="KW-1185">Reference proteome</keyword>
<evidence type="ECO:0000313" key="6">
    <source>
        <dbReference type="Proteomes" id="UP001595812"/>
    </source>
</evidence>
<feature type="chain" id="PRO_5045258934" evidence="4">
    <location>
        <begin position="24"/>
        <end position="453"/>
    </location>
</feature>
<dbReference type="Pfam" id="PF13181">
    <property type="entry name" value="TPR_8"/>
    <property type="match status" value="1"/>
</dbReference>
<keyword evidence="4" id="KW-0732">Signal</keyword>
<dbReference type="InterPro" id="IPR052346">
    <property type="entry name" value="O-mannosyl-transferase_TMTC"/>
</dbReference>
<keyword evidence="2 3" id="KW-0802">TPR repeat</keyword>
<evidence type="ECO:0000256" key="2">
    <source>
        <dbReference type="ARBA" id="ARBA00022803"/>
    </source>
</evidence>
<protein>
    <submittedName>
        <fullName evidence="5">Tetratricopeptide repeat protein</fullName>
    </submittedName>
</protein>
<dbReference type="InterPro" id="IPR011990">
    <property type="entry name" value="TPR-like_helical_dom_sf"/>
</dbReference>
<feature type="repeat" description="TPR" evidence="3">
    <location>
        <begin position="76"/>
        <end position="109"/>
    </location>
</feature>
<dbReference type="Pfam" id="PF07719">
    <property type="entry name" value="TPR_2"/>
    <property type="match status" value="1"/>
</dbReference>
<sequence>MNLKSNILKLTLALLLVPIFAFAQVDFSKKPDDDLGNVEDEYQEFFFEALKQKGIENYQRAIDALQKCLNLDSSKPVLFYELGKNYKLLDNYEAAASNLKKAVSMQPDNEWILDELYDVYALNNDLDNAIATVKQLVQFHPDYKMDLATLYVKKQQYQDALLLLDELDSELGANELRDTMRNDIYDISGNDTDRIKDLEKRVAANPNNEENHLKLIYRYSEAGQENKAFQAAENWLQQKPDSKLVHLALYKFYMDRGQTEGAISSMKIVLSAPEINNDAKAKVLKDFVDFVEQNPQYEDDLLEVTSQTEINTSTKSLSDLGEYYLKSGDKAKALKNYKDALAKEPNNFLFLKNVLLLELDSQAFDTAEARSSEALELYPAQPILYLINGVAHNKLNAPKKAIEQLEMGLDFLIDDPKMEADFYQQLSVAYRLENNMAQSEAFAKKAEKLKAQN</sequence>
<dbReference type="PANTHER" id="PTHR44227:SF3">
    <property type="entry name" value="PROTEIN O-MANNOSYL-TRANSFERASE TMTC4"/>
    <property type="match status" value="1"/>
</dbReference>
<evidence type="ECO:0000256" key="1">
    <source>
        <dbReference type="ARBA" id="ARBA00022737"/>
    </source>
</evidence>
<feature type="signal peptide" evidence="4">
    <location>
        <begin position="1"/>
        <end position="23"/>
    </location>
</feature>
<dbReference type="Proteomes" id="UP001595812">
    <property type="component" value="Unassembled WGS sequence"/>
</dbReference>